<evidence type="ECO:0000256" key="10">
    <source>
        <dbReference type="ARBA" id="ARBA00023125"/>
    </source>
</evidence>
<keyword evidence="7 16" id="KW-0863">Zinc-finger</keyword>
<keyword evidence="12 16" id="KW-0804">Transcription</keyword>
<dbReference type="GO" id="GO:0006351">
    <property type="term" value="P:DNA-templated transcription"/>
    <property type="evidence" value="ECO:0007669"/>
    <property type="project" value="UniProtKB-UniRule"/>
</dbReference>
<dbReference type="Pfam" id="PF00518">
    <property type="entry name" value="E6"/>
    <property type="match status" value="1"/>
</dbReference>
<dbReference type="HAMAP" id="MF_04006">
    <property type="entry name" value="HPV_E6"/>
    <property type="match status" value="1"/>
</dbReference>
<accession>H2BQA0</accession>
<protein>
    <recommendedName>
        <fullName evidence="16 17">Protein E6</fullName>
    </recommendedName>
</protein>
<dbReference type="Gene3D" id="3.30.240.40">
    <property type="entry name" value="E6 early regulatory protein"/>
    <property type="match status" value="2"/>
</dbReference>
<keyword evidence="3 16" id="KW-1048">Host nucleus</keyword>
<name>H2BQA0_9PAPI</name>
<evidence type="ECO:0000256" key="11">
    <source>
        <dbReference type="ARBA" id="ARBA00023159"/>
    </source>
</evidence>
<evidence type="ECO:0000256" key="4">
    <source>
        <dbReference type="ARBA" id="ARBA00022581"/>
    </source>
</evidence>
<keyword evidence="13 16" id="KW-1035">Host cytoplasm</keyword>
<evidence type="ECO:0000256" key="16">
    <source>
        <dbReference type="HAMAP-Rule" id="MF_04006"/>
    </source>
</evidence>
<keyword evidence="10 16" id="KW-0238">DNA-binding</keyword>
<comment type="similarity">
    <text evidence="1 16 17">Belongs to the papillomaviridae E6 protein family.</text>
</comment>
<evidence type="ECO:0000256" key="2">
    <source>
        <dbReference type="ARBA" id="ARBA00022518"/>
    </source>
</evidence>
<evidence type="ECO:0000256" key="13">
    <source>
        <dbReference type="ARBA" id="ARBA00023200"/>
    </source>
</evidence>
<keyword evidence="14 16" id="KW-0899">Viral immunoevasion</keyword>
<dbReference type="GO" id="GO:0039648">
    <property type="term" value="P:symbiont-mediated perturbation of host ubiquitin-like protein modification"/>
    <property type="evidence" value="ECO:0007669"/>
    <property type="project" value="UniProtKB-UniRule"/>
</dbReference>
<keyword evidence="9 16" id="KW-0805">Transcription regulation</keyword>
<dbReference type="GO" id="GO:0006355">
    <property type="term" value="P:regulation of DNA-templated transcription"/>
    <property type="evidence" value="ECO:0007669"/>
    <property type="project" value="UniProtKB-UniRule"/>
</dbReference>
<dbReference type="GO" id="GO:0003677">
    <property type="term" value="F:DNA binding"/>
    <property type="evidence" value="ECO:0007669"/>
    <property type="project" value="UniProtKB-UniRule"/>
</dbReference>
<comment type="subcellular location">
    <subcellularLocation>
        <location evidence="16 17">Host cytoplasm</location>
    </subcellularLocation>
    <subcellularLocation>
        <location evidence="16 17">Host nucleus</location>
    </subcellularLocation>
</comment>
<keyword evidence="8 16" id="KW-0862">Zinc</keyword>
<feature type="zinc finger region" evidence="16">
    <location>
        <begin position="27"/>
        <end position="63"/>
    </location>
</feature>
<dbReference type="GO" id="GO:0052170">
    <property type="term" value="P:symbiont-mediated suppression of host innate immune response"/>
    <property type="evidence" value="ECO:0007669"/>
    <property type="project" value="UniProtKB-KW"/>
</dbReference>
<comment type="function">
    <text evidence="16">Plays a major role in the induction and maintenance of cellular transformation. E6 associates with host UBE3A/E6-AP ubiquitin-protein ligase and modulates its activity. Protects host keratinocytes from apoptosis by mediating the degradation of host BAK1. May also inhibit host immune response.</text>
</comment>
<keyword evidence="5 16" id="KW-1090">Inhibition of host innate immune response by virus</keyword>
<evidence type="ECO:0000313" key="18">
    <source>
        <dbReference type="EMBL" id="AEX31129.1"/>
    </source>
</evidence>
<dbReference type="GO" id="GO:0008270">
    <property type="term" value="F:zinc ion binding"/>
    <property type="evidence" value="ECO:0007669"/>
    <property type="project" value="UniProtKB-KW"/>
</dbReference>
<gene>
    <name evidence="16 18" type="primary">E6</name>
</gene>
<dbReference type="GO" id="GO:0039502">
    <property type="term" value="P:symbiont-mediated suppression of host type I interferon-mediated signaling pathway"/>
    <property type="evidence" value="ECO:0007669"/>
    <property type="project" value="UniProtKB-UniRule"/>
</dbReference>
<dbReference type="EMBL" id="JF966373">
    <property type="protein sequence ID" value="AEX31129.1"/>
    <property type="molecule type" value="Genomic_DNA"/>
</dbReference>
<evidence type="ECO:0000256" key="17">
    <source>
        <dbReference type="RuleBase" id="RU363123"/>
    </source>
</evidence>
<evidence type="ECO:0000256" key="1">
    <source>
        <dbReference type="ARBA" id="ARBA00006346"/>
    </source>
</evidence>
<evidence type="ECO:0000256" key="7">
    <source>
        <dbReference type="ARBA" id="ARBA00022771"/>
    </source>
</evidence>
<sequence>MEHMLPYNLEEYCRVFEISFFNVHMKCLFCKFDVSTLDLAGFYCKQLRLVWRDAQCFACCLKCLRVLAKHEFENYCICVCKGSTLEFLTKKDLASVIVRCIDCLTLLDYAEKLECDRRGLPFCLVRTHWRNLCRNCMKKDDWERGEY</sequence>
<keyword evidence="11 16" id="KW-0010">Activator</keyword>
<evidence type="ECO:0000256" key="3">
    <source>
        <dbReference type="ARBA" id="ARBA00022562"/>
    </source>
</evidence>
<evidence type="ECO:0000256" key="8">
    <source>
        <dbReference type="ARBA" id="ARBA00022833"/>
    </source>
</evidence>
<evidence type="ECO:0000256" key="12">
    <source>
        <dbReference type="ARBA" id="ARBA00023163"/>
    </source>
</evidence>
<keyword evidence="15 16" id="KW-1119">Modulation of host cell apoptosis by virus</keyword>
<dbReference type="GO" id="GO:0042025">
    <property type="term" value="C:host cell nucleus"/>
    <property type="evidence" value="ECO:0007669"/>
    <property type="project" value="UniProtKB-SubCell"/>
</dbReference>
<evidence type="ECO:0000256" key="14">
    <source>
        <dbReference type="ARBA" id="ARBA00023280"/>
    </source>
</evidence>
<comment type="subunit">
    <text evidence="16">Forms homodimers. Interacts with ubiquitin-protein ligase UBE3A/E6-AP; this interaction stimulates UBE3A ubiquitin activity. Interacts with host BAK1.</text>
</comment>
<dbReference type="GO" id="GO:0030430">
    <property type="term" value="C:host cell cytoplasm"/>
    <property type="evidence" value="ECO:0007669"/>
    <property type="project" value="UniProtKB-SubCell"/>
</dbReference>
<dbReference type="Proteomes" id="UP000167975">
    <property type="component" value="Genome"/>
</dbReference>
<dbReference type="InterPro" id="IPR001334">
    <property type="entry name" value="E6"/>
</dbReference>
<comment type="caution">
    <text evidence="16">Lacks conserved residue(s) required for the propagation of feature annotation.</text>
</comment>
<proteinExistence type="inferred from homology"/>
<feature type="zinc finger region" evidence="16">
    <location>
        <begin position="100"/>
        <end position="136"/>
    </location>
</feature>
<evidence type="ECO:0000256" key="6">
    <source>
        <dbReference type="ARBA" id="ARBA00022723"/>
    </source>
</evidence>
<evidence type="ECO:0000256" key="5">
    <source>
        <dbReference type="ARBA" id="ARBA00022632"/>
    </source>
</evidence>
<dbReference type="SUPFAM" id="SSF161229">
    <property type="entry name" value="E6 C-terminal domain-like"/>
    <property type="match status" value="2"/>
</dbReference>
<evidence type="ECO:0000313" key="19">
    <source>
        <dbReference type="Proteomes" id="UP000167975"/>
    </source>
</evidence>
<dbReference type="GO" id="GO:0052150">
    <property type="term" value="P:symbiont-mediated perturbation of host apoptosis"/>
    <property type="evidence" value="ECO:0007669"/>
    <property type="project" value="UniProtKB-KW"/>
</dbReference>
<dbReference type="InterPro" id="IPR038575">
    <property type="entry name" value="E6_sf"/>
</dbReference>
<evidence type="ECO:0000256" key="15">
    <source>
        <dbReference type="ARBA" id="ARBA00023323"/>
    </source>
</evidence>
<keyword evidence="4 16" id="KW-0945">Host-virus interaction</keyword>
<keyword evidence="6 16" id="KW-0479">Metal-binding</keyword>
<organism evidence="18 19">
    <name type="scientific">Human papillomavirus</name>
    <dbReference type="NCBI Taxonomy" id="10566"/>
    <lineage>
        <taxon>Viruses</taxon>
        <taxon>Monodnaviria</taxon>
        <taxon>Shotokuvirae</taxon>
        <taxon>Cossaviricota</taxon>
        <taxon>Papovaviricetes</taxon>
        <taxon>Zurhausenvirales</taxon>
        <taxon>Papillomaviridae</taxon>
    </lineage>
</organism>
<evidence type="ECO:0000256" key="9">
    <source>
        <dbReference type="ARBA" id="ARBA00023015"/>
    </source>
</evidence>
<reference evidence="18 19" key="1">
    <citation type="submission" date="2011-04" db="EMBL/GenBank/DDBJ databases">
        <title>Nucleotide sequences and genomic organisation of nine novel human gammapapillomavirus.</title>
        <authorList>
            <person name="Sauvage V."/>
            <person name="Cheval J."/>
            <person name="Pariente K."/>
            <person name="Foulongne V."/>
            <person name="Eloit M."/>
        </authorList>
    </citation>
    <scope>NUCLEOTIDE SEQUENCE [LARGE SCALE GENOMIC DNA]</scope>
    <source>
        <strain evidence="18">915 F 06 005 FS1</strain>
    </source>
</reference>
<keyword evidence="2 16" id="KW-0244">Early protein</keyword>